<evidence type="ECO:0000256" key="4">
    <source>
        <dbReference type="ARBA" id="ARBA00022692"/>
    </source>
</evidence>
<accession>A0ABT8G291</accession>
<keyword evidence="7 9" id="KW-0472">Membrane</keyword>
<feature type="transmembrane region" description="Helical" evidence="9">
    <location>
        <begin position="34"/>
        <end position="51"/>
    </location>
</feature>
<sequence>MSTLVLVLATGVGLGALYFLVASGLSLIYGLMHVLNFAHGVFLTLGAFIGWEAAQRMGASGWAAFVVSILVGGIVGTLFATVTELALIRPLYERHIEQVLVTVGLAFAAVALFEGIWGSDPLYISGPAWLDETTSLLGARIPNVYFVLMIAATALLASLVVFLKYTRFGMIIRAGVENRAMVTALGIDVKKSFTLVFAIGGSAAGVGGVLAAHYTGYVSAHLGQGLLIFAFIVTVIGGLGSLAGAAIASVLVAVLQQLANYYLGGTGDFIVVAALAVVLLARPRGLLGRRPA</sequence>
<evidence type="ECO:0000256" key="6">
    <source>
        <dbReference type="ARBA" id="ARBA00022989"/>
    </source>
</evidence>
<evidence type="ECO:0000256" key="1">
    <source>
        <dbReference type="ARBA" id="ARBA00004651"/>
    </source>
</evidence>
<evidence type="ECO:0000256" key="7">
    <source>
        <dbReference type="ARBA" id="ARBA00023136"/>
    </source>
</evidence>
<feature type="transmembrane region" description="Helical" evidence="9">
    <location>
        <begin position="6"/>
        <end position="27"/>
    </location>
</feature>
<reference evidence="10" key="1">
    <citation type="submission" date="2023-06" db="EMBL/GenBank/DDBJ databases">
        <title>SYSU T00b26.</title>
        <authorList>
            <person name="Gao L."/>
            <person name="Fang B.-Z."/>
            <person name="Li W.-J."/>
        </authorList>
    </citation>
    <scope>NUCLEOTIDE SEQUENCE</scope>
    <source>
        <strain evidence="10">SYSU T00b26</strain>
    </source>
</reference>
<evidence type="ECO:0000256" key="2">
    <source>
        <dbReference type="ARBA" id="ARBA00022448"/>
    </source>
</evidence>
<evidence type="ECO:0000256" key="8">
    <source>
        <dbReference type="ARBA" id="ARBA00037998"/>
    </source>
</evidence>
<dbReference type="RefSeq" id="WP_301128609.1">
    <property type="nucleotide sequence ID" value="NZ_JAUHPV010000005.1"/>
</dbReference>
<feature type="transmembrane region" description="Helical" evidence="9">
    <location>
        <begin position="193"/>
        <end position="214"/>
    </location>
</feature>
<comment type="caution">
    <text evidence="10">The sequence shown here is derived from an EMBL/GenBank/DDBJ whole genome shotgun (WGS) entry which is preliminary data.</text>
</comment>
<dbReference type="CDD" id="cd06582">
    <property type="entry name" value="TM_PBP1_LivH_like"/>
    <property type="match status" value="1"/>
</dbReference>
<dbReference type="InterPro" id="IPR052157">
    <property type="entry name" value="BCAA_transport_permease"/>
</dbReference>
<proteinExistence type="inferred from homology"/>
<dbReference type="Pfam" id="PF02653">
    <property type="entry name" value="BPD_transp_2"/>
    <property type="match status" value="1"/>
</dbReference>
<feature type="transmembrane region" description="Helical" evidence="9">
    <location>
        <begin position="226"/>
        <end position="255"/>
    </location>
</feature>
<organism evidence="10 11">
    <name type="scientific">Demequina zhanjiangensis</name>
    <dbReference type="NCBI Taxonomy" id="3051659"/>
    <lineage>
        <taxon>Bacteria</taxon>
        <taxon>Bacillati</taxon>
        <taxon>Actinomycetota</taxon>
        <taxon>Actinomycetes</taxon>
        <taxon>Micrococcales</taxon>
        <taxon>Demequinaceae</taxon>
        <taxon>Demequina</taxon>
    </lineage>
</organism>
<keyword evidence="11" id="KW-1185">Reference proteome</keyword>
<gene>
    <name evidence="10" type="ORF">QQX04_09710</name>
</gene>
<feature type="transmembrane region" description="Helical" evidence="9">
    <location>
        <begin position="99"/>
        <end position="117"/>
    </location>
</feature>
<comment type="similarity">
    <text evidence="8">Belongs to the binding-protein-dependent transport system permease family. LivHM subfamily.</text>
</comment>
<feature type="transmembrane region" description="Helical" evidence="9">
    <location>
        <begin position="63"/>
        <end position="87"/>
    </location>
</feature>
<dbReference type="EMBL" id="JAUHPV010000005">
    <property type="protein sequence ID" value="MDN4473264.1"/>
    <property type="molecule type" value="Genomic_DNA"/>
</dbReference>
<keyword evidence="5" id="KW-0029">Amino-acid transport</keyword>
<protein>
    <submittedName>
        <fullName evidence="10">Branched-chain amino acid ABC transporter permease</fullName>
    </submittedName>
</protein>
<comment type="subcellular location">
    <subcellularLocation>
        <location evidence="1">Cell membrane</location>
        <topology evidence="1">Multi-pass membrane protein</topology>
    </subcellularLocation>
</comment>
<keyword evidence="2" id="KW-0813">Transport</keyword>
<dbReference type="InterPro" id="IPR001851">
    <property type="entry name" value="ABC_transp_permease"/>
</dbReference>
<evidence type="ECO:0000256" key="5">
    <source>
        <dbReference type="ARBA" id="ARBA00022970"/>
    </source>
</evidence>
<keyword evidence="4 9" id="KW-0812">Transmembrane</keyword>
<keyword evidence="3" id="KW-1003">Cell membrane</keyword>
<feature type="transmembrane region" description="Helical" evidence="9">
    <location>
        <begin position="261"/>
        <end position="281"/>
    </location>
</feature>
<evidence type="ECO:0000256" key="9">
    <source>
        <dbReference type="SAM" id="Phobius"/>
    </source>
</evidence>
<feature type="transmembrane region" description="Helical" evidence="9">
    <location>
        <begin position="144"/>
        <end position="163"/>
    </location>
</feature>
<name>A0ABT8G291_9MICO</name>
<evidence type="ECO:0000256" key="3">
    <source>
        <dbReference type="ARBA" id="ARBA00022475"/>
    </source>
</evidence>
<keyword evidence="6 9" id="KW-1133">Transmembrane helix</keyword>
<dbReference type="PANTHER" id="PTHR11795">
    <property type="entry name" value="BRANCHED-CHAIN AMINO ACID TRANSPORT SYSTEM PERMEASE PROTEIN LIVH"/>
    <property type="match status" value="1"/>
</dbReference>
<dbReference type="Proteomes" id="UP001172738">
    <property type="component" value="Unassembled WGS sequence"/>
</dbReference>
<dbReference type="PANTHER" id="PTHR11795:SF442">
    <property type="entry name" value="ABC TRANSPORTER ATP-BINDING PROTEIN"/>
    <property type="match status" value="1"/>
</dbReference>
<evidence type="ECO:0000313" key="11">
    <source>
        <dbReference type="Proteomes" id="UP001172738"/>
    </source>
</evidence>
<evidence type="ECO:0000313" key="10">
    <source>
        <dbReference type="EMBL" id="MDN4473264.1"/>
    </source>
</evidence>